<dbReference type="OrthoDB" id="9787654at2"/>
<dbReference type="InterPro" id="IPR052350">
    <property type="entry name" value="Metallo-dep_Lactonases"/>
</dbReference>
<dbReference type="PANTHER" id="PTHR43569:SF2">
    <property type="entry name" value="AMIDOHYDROLASE-RELATED DOMAIN-CONTAINING PROTEIN"/>
    <property type="match status" value="1"/>
</dbReference>
<proteinExistence type="inferred from homology"/>
<feature type="domain" description="Amidohydrolase-related" evidence="2">
    <location>
        <begin position="2"/>
        <end position="274"/>
    </location>
</feature>
<reference evidence="4" key="1">
    <citation type="submission" date="2016-10" db="EMBL/GenBank/DDBJ databases">
        <authorList>
            <person name="Varghese N."/>
            <person name="Submissions S."/>
        </authorList>
    </citation>
    <scope>NUCLEOTIDE SEQUENCE [LARGE SCALE GENOMIC DNA]</scope>
    <source>
        <strain evidence="4">CGMCC 1.3431</strain>
    </source>
</reference>
<evidence type="ECO:0000313" key="3">
    <source>
        <dbReference type="EMBL" id="SCW62162.1"/>
    </source>
</evidence>
<dbReference type="Pfam" id="PF04909">
    <property type="entry name" value="Amidohydro_2"/>
    <property type="match status" value="1"/>
</dbReference>
<dbReference type="PANTHER" id="PTHR43569">
    <property type="entry name" value="AMIDOHYDROLASE"/>
    <property type="match status" value="1"/>
</dbReference>
<dbReference type="InterPro" id="IPR032466">
    <property type="entry name" value="Metal_Hydrolase"/>
</dbReference>
<evidence type="ECO:0000259" key="2">
    <source>
        <dbReference type="Pfam" id="PF04909"/>
    </source>
</evidence>
<dbReference type="Proteomes" id="UP000199150">
    <property type="component" value="Unassembled WGS sequence"/>
</dbReference>
<keyword evidence="4" id="KW-1185">Reference proteome</keyword>
<dbReference type="Gene3D" id="3.20.20.140">
    <property type="entry name" value="Metal-dependent hydrolases"/>
    <property type="match status" value="1"/>
</dbReference>
<protein>
    <submittedName>
        <fullName evidence="3">L-fuconolactonase</fullName>
    </submittedName>
</protein>
<dbReference type="GO" id="GO:0016787">
    <property type="term" value="F:hydrolase activity"/>
    <property type="evidence" value="ECO:0007669"/>
    <property type="project" value="InterPro"/>
</dbReference>
<name>A0A1G4RYN5_9CAUL</name>
<accession>A0A1G4RYN5</accession>
<gene>
    <name evidence="3" type="ORF">SAMN02927928_2284</name>
</gene>
<dbReference type="SUPFAM" id="SSF51556">
    <property type="entry name" value="Metallo-dependent hydrolases"/>
    <property type="match status" value="1"/>
</dbReference>
<dbReference type="RefSeq" id="WP_090647863.1">
    <property type="nucleotide sequence ID" value="NZ_CBCRYE010000001.1"/>
</dbReference>
<dbReference type="STRING" id="260084.SAMN02927928_2284"/>
<dbReference type="InterPro" id="IPR006680">
    <property type="entry name" value="Amidohydro-rel"/>
</dbReference>
<dbReference type="EMBL" id="FMTS01000003">
    <property type="protein sequence ID" value="SCW62162.1"/>
    <property type="molecule type" value="Genomic_DNA"/>
</dbReference>
<evidence type="ECO:0000256" key="1">
    <source>
        <dbReference type="ARBA" id="ARBA00038310"/>
    </source>
</evidence>
<sequence>MIDSHLHFWNPEHLTYDWLQYVPAISGRMGPEEFAGVADLEGAIFVQADCEEALEEVDWVNSLSFPILGIVAYAPLELGDTPHIQALKAKQKVVGIRRNAQNEPDGFMTSEGYIAGMIATARAGFSLDMCIRARQLPELRQALARLLEAVPEARIVLDHLGKPDIRTHGADISGDDWANEIKTLSEMPNVFCKLSGLPTEADWDHCPPEQLRPWLDHALNLFGPSRCLFGGDWPVVNLAGGYSRWQAVVASAVSHLPEDQQTEVWSGTARTVYQV</sequence>
<dbReference type="AlphaFoldDB" id="A0A1G4RYN5"/>
<organism evidence="3 4">
    <name type="scientific">Asticcacaulis taihuensis</name>
    <dbReference type="NCBI Taxonomy" id="260084"/>
    <lineage>
        <taxon>Bacteria</taxon>
        <taxon>Pseudomonadati</taxon>
        <taxon>Pseudomonadota</taxon>
        <taxon>Alphaproteobacteria</taxon>
        <taxon>Caulobacterales</taxon>
        <taxon>Caulobacteraceae</taxon>
        <taxon>Asticcacaulis</taxon>
    </lineage>
</organism>
<evidence type="ECO:0000313" key="4">
    <source>
        <dbReference type="Proteomes" id="UP000199150"/>
    </source>
</evidence>
<comment type="similarity">
    <text evidence="1">Belongs to the metallo-dependent hydrolases superfamily.</text>
</comment>